<evidence type="ECO:0000313" key="12">
    <source>
        <dbReference type="EMBL" id="KAK1928057.1"/>
    </source>
</evidence>
<dbReference type="InterPro" id="IPR050814">
    <property type="entry name" value="Myo-inositol_Transporter"/>
</dbReference>
<evidence type="ECO:0000256" key="5">
    <source>
        <dbReference type="ARBA" id="ARBA00022989"/>
    </source>
</evidence>
<evidence type="ECO:0000256" key="7">
    <source>
        <dbReference type="ARBA" id="ARBA00049119"/>
    </source>
</evidence>
<comment type="similarity">
    <text evidence="2 8">Belongs to the major facilitator superfamily. Sugar transporter (TC 2.A.1.1) family.</text>
</comment>
<feature type="transmembrane region" description="Helical" evidence="10">
    <location>
        <begin position="155"/>
        <end position="176"/>
    </location>
</feature>
<reference evidence="12" key="1">
    <citation type="submission" date="2023-02" db="EMBL/GenBank/DDBJ databases">
        <title>Identification and recombinant expression of a fungal hydrolase from Papiliotrema laurentii that hydrolyzes apple cutin and clears colloidal polyester polyurethane.</title>
        <authorList>
            <consortium name="DOE Joint Genome Institute"/>
            <person name="Roman V.A."/>
            <person name="Bojanowski C."/>
            <person name="Crable B.R."/>
            <person name="Wagner D.N."/>
            <person name="Hung C.S."/>
            <person name="Nadeau L.J."/>
            <person name="Schratz L."/>
            <person name="Haridas S."/>
            <person name="Pangilinan J."/>
            <person name="Lipzen A."/>
            <person name="Na H."/>
            <person name="Yan M."/>
            <person name="Ng V."/>
            <person name="Grigoriev I.V."/>
            <person name="Spatafora J.W."/>
            <person name="Barlow D."/>
            <person name="Biffinger J."/>
            <person name="Kelley-Loughnane N."/>
            <person name="Varaljay V.A."/>
            <person name="Crookes-Goodson W.J."/>
        </authorList>
    </citation>
    <scope>NUCLEOTIDE SEQUENCE</scope>
    <source>
        <strain evidence="12">5307AH</strain>
    </source>
</reference>
<feature type="transmembrane region" description="Helical" evidence="10">
    <location>
        <begin position="443"/>
        <end position="465"/>
    </location>
</feature>
<dbReference type="AlphaFoldDB" id="A0AAD9LA21"/>
<evidence type="ECO:0000256" key="4">
    <source>
        <dbReference type="ARBA" id="ARBA00022692"/>
    </source>
</evidence>
<protein>
    <recommendedName>
        <fullName evidence="11">Major facilitator superfamily (MFS) profile domain-containing protein</fullName>
    </recommendedName>
</protein>
<dbReference type="PRINTS" id="PR00171">
    <property type="entry name" value="SUGRTRNSPORT"/>
</dbReference>
<dbReference type="PROSITE" id="PS50850">
    <property type="entry name" value="MFS"/>
    <property type="match status" value="1"/>
</dbReference>
<feature type="transmembrane region" description="Helical" evidence="10">
    <location>
        <begin position="188"/>
        <end position="205"/>
    </location>
</feature>
<dbReference type="InterPro" id="IPR036259">
    <property type="entry name" value="MFS_trans_sf"/>
</dbReference>
<dbReference type="InterPro" id="IPR003663">
    <property type="entry name" value="Sugar/inositol_transpt"/>
</dbReference>
<dbReference type="Proteomes" id="UP001182556">
    <property type="component" value="Unassembled WGS sequence"/>
</dbReference>
<evidence type="ECO:0000256" key="10">
    <source>
        <dbReference type="SAM" id="Phobius"/>
    </source>
</evidence>
<keyword evidence="3 8" id="KW-0813">Transport</keyword>
<gene>
    <name evidence="12" type="ORF">DB88DRAFT_63402</name>
</gene>
<dbReference type="FunFam" id="1.20.1250.20:FF:000100">
    <property type="entry name" value="MFS sugar transporter, putative"/>
    <property type="match status" value="1"/>
</dbReference>
<feature type="transmembrane region" description="Helical" evidence="10">
    <location>
        <begin position="114"/>
        <end position="132"/>
    </location>
</feature>
<keyword evidence="5 10" id="KW-1133">Transmembrane helix</keyword>
<organism evidence="12 13">
    <name type="scientific">Papiliotrema laurentii</name>
    <name type="common">Cryptococcus laurentii</name>
    <dbReference type="NCBI Taxonomy" id="5418"/>
    <lineage>
        <taxon>Eukaryota</taxon>
        <taxon>Fungi</taxon>
        <taxon>Dikarya</taxon>
        <taxon>Basidiomycota</taxon>
        <taxon>Agaricomycotina</taxon>
        <taxon>Tremellomycetes</taxon>
        <taxon>Tremellales</taxon>
        <taxon>Rhynchogastremaceae</taxon>
        <taxon>Papiliotrema</taxon>
    </lineage>
</organism>
<feature type="transmembrane region" description="Helical" evidence="10">
    <location>
        <begin position="477"/>
        <end position="498"/>
    </location>
</feature>
<evidence type="ECO:0000256" key="2">
    <source>
        <dbReference type="ARBA" id="ARBA00010992"/>
    </source>
</evidence>
<evidence type="ECO:0000256" key="1">
    <source>
        <dbReference type="ARBA" id="ARBA00004141"/>
    </source>
</evidence>
<keyword evidence="6 10" id="KW-0472">Membrane</keyword>
<keyword evidence="4 10" id="KW-0812">Transmembrane</keyword>
<dbReference type="PANTHER" id="PTHR48020">
    <property type="entry name" value="PROTON MYO-INOSITOL COTRANSPORTER"/>
    <property type="match status" value="1"/>
</dbReference>
<evidence type="ECO:0000256" key="3">
    <source>
        <dbReference type="ARBA" id="ARBA00022448"/>
    </source>
</evidence>
<comment type="caution">
    <text evidence="12">The sequence shown here is derived from an EMBL/GenBank/DDBJ whole genome shotgun (WGS) entry which is preliminary data.</text>
</comment>
<dbReference type="EMBL" id="JAODAN010000001">
    <property type="protein sequence ID" value="KAK1928057.1"/>
    <property type="molecule type" value="Genomic_DNA"/>
</dbReference>
<dbReference type="InterPro" id="IPR020846">
    <property type="entry name" value="MFS_dom"/>
</dbReference>
<feature type="transmembrane region" description="Helical" evidence="10">
    <location>
        <begin position="413"/>
        <end position="436"/>
    </location>
</feature>
<evidence type="ECO:0000256" key="6">
    <source>
        <dbReference type="ARBA" id="ARBA00023136"/>
    </source>
</evidence>
<feature type="transmembrane region" description="Helical" evidence="10">
    <location>
        <begin position="550"/>
        <end position="569"/>
    </location>
</feature>
<dbReference type="PANTHER" id="PTHR48020:SF26">
    <property type="entry name" value="MYO-INOSITOL TRANSPORTER, PUTATIVE (AFU_ORTHOLOGUE AFUA_4G01560)-RELATED"/>
    <property type="match status" value="1"/>
</dbReference>
<dbReference type="Pfam" id="PF00083">
    <property type="entry name" value="Sugar_tr"/>
    <property type="match status" value="1"/>
</dbReference>
<feature type="transmembrane region" description="Helical" evidence="10">
    <location>
        <begin position="382"/>
        <end position="401"/>
    </location>
</feature>
<feature type="region of interest" description="Disordered" evidence="9">
    <location>
        <begin position="1"/>
        <end position="26"/>
    </location>
</feature>
<dbReference type="GO" id="GO:0022857">
    <property type="term" value="F:transmembrane transporter activity"/>
    <property type="evidence" value="ECO:0007669"/>
    <property type="project" value="InterPro"/>
</dbReference>
<feature type="transmembrane region" description="Helical" evidence="10">
    <location>
        <begin position="251"/>
        <end position="272"/>
    </location>
</feature>
<sequence>MSRTDEKKTDLVHRESADASPIGEEPIVGSAKHNKITAMLKNPLAGMDEDAVLRDVDAFIDAHGLHHYRDEFRKGAFLARVQNKPNGYEGVSQITEKEREVIRHEANHRWSQPFTLYFLVVLCAGSAIVQGMDQTVTNGAQQFYFDEFQIGEDQVYIRGLLNGAPYACSALIGCWLNAPLNRFFGRRGCIFISCFISFAASFWMAAADSWYNLLIARFALGLAVGAKSSTTPVYAAESAPKSIRGALTMQWQMWTAFGIMIGFIASVAFQNVTVPTGEITTGPNLSYPQWRWMFGSSAIPPMVVMAQVYFCPESPRWYMERGRFDKAFRAFCRLRNHPIQAARDMYYAHKLIEIERVQRQGKSMWHEFTMVRRNRRAAQSSFFVMFMQQFCGVNIVAYYSTQIFIDSGFSRSNALWVSLGTGVVNWLFAIPAIYTIDTFGRRNLLLTTFPIMSLCLFFTGFSFYMPEGANTEAGEYNVARVAMIALGIYLFMAVYSPGEGPVPFTYSAEAFPLYLRDTGMSFATATCWGFNFIISFTWPALLQAFTPQGAFSWYAGWNLFATVYTYFLLPETKNLTLEELDTVFSVGNKEHARYYWHKLPWYLRKYILRRTVEPYPALYQLADDEKM</sequence>
<accession>A0AAD9LA21</accession>
<dbReference type="GO" id="GO:0015791">
    <property type="term" value="P:polyol transmembrane transport"/>
    <property type="evidence" value="ECO:0007669"/>
    <property type="project" value="UniProtKB-ARBA"/>
</dbReference>
<keyword evidence="13" id="KW-1185">Reference proteome</keyword>
<dbReference type="InterPro" id="IPR005828">
    <property type="entry name" value="MFS_sugar_transport-like"/>
</dbReference>
<feature type="compositionally biased region" description="Basic and acidic residues" evidence="9">
    <location>
        <begin position="1"/>
        <end position="17"/>
    </location>
</feature>
<proteinExistence type="inferred from homology"/>
<comment type="catalytic activity">
    <reaction evidence="7">
        <text>myo-inositol(out) + H(+)(out) = myo-inositol(in) + H(+)(in)</text>
        <dbReference type="Rhea" id="RHEA:60364"/>
        <dbReference type="ChEBI" id="CHEBI:15378"/>
        <dbReference type="ChEBI" id="CHEBI:17268"/>
    </reaction>
</comment>
<comment type="subcellular location">
    <subcellularLocation>
        <location evidence="1">Membrane</location>
        <topology evidence="1">Multi-pass membrane protein</topology>
    </subcellularLocation>
</comment>
<evidence type="ECO:0000313" key="13">
    <source>
        <dbReference type="Proteomes" id="UP001182556"/>
    </source>
</evidence>
<dbReference type="NCBIfam" id="TIGR00879">
    <property type="entry name" value="SP"/>
    <property type="match status" value="1"/>
</dbReference>
<feature type="domain" description="Major facilitator superfamily (MFS) profile" evidence="11">
    <location>
        <begin position="119"/>
        <end position="573"/>
    </location>
</feature>
<dbReference type="GO" id="GO:0015798">
    <property type="term" value="P:myo-inositol transport"/>
    <property type="evidence" value="ECO:0007669"/>
    <property type="project" value="UniProtKB-ARBA"/>
</dbReference>
<dbReference type="Gene3D" id="1.20.1250.20">
    <property type="entry name" value="MFS general substrate transporter like domains"/>
    <property type="match status" value="1"/>
</dbReference>
<name>A0AAD9LA21_PAPLA</name>
<evidence type="ECO:0000256" key="8">
    <source>
        <dbReference type="RuleBase" id="RU003346"/>
    </source>
</evidence>
<dbReference type="GO" id="GO:0016020">
    <property type="term" value="C:membrane"/>
    <property type="evidence" value="ECO:0007669"/>
    <property type="project" value="UniProtKB-SubCell"/>
</dbReference>
<dbReference type="SUPFAM" id="SSF103473">
    <property type="entry name" value="MFS general substrate transporter"/>
    <property type="match status" value="1"/>
</dbReference>
<feature type="transmembrane region" description="Helical" evidence="10">
    <location>
        <begin position="519"/>
        <end position="538"/>
    </location>
</feature>
<evidence type="ECO:0000259" key="11">
    <source>
        <dbReference type="PROSITE" id="PS50850"/>
    </source>
</evidence>
<evidence type="ECO:0000256" key="9">
    <source>
        <dbReference type="SAM" id="MobiDB-lite"/>
    </source>
</evidence>